<accession>A0A1L9PK32</accession>
<dbReference type="PANTHER" id="PTHR11709">
    <property type="entry name" value="MULTI-COPPER OXIDASE"/>
    <property type="match status" value="1"/>
</dbReference>
<dbReference type="RefSeq" id="XP_040667605.1">
    <property type="nucleotide sequence ID" value="XM_040810117.1"/>
</dbReference>
<dbReference type="PROSITE" id="PS00079">
    <property type="entry name" value="MULTICOPPER_OXIDASE1"/>
    <property type="match status" value="1"/>
</dbReference>
<dbReference type="FunFam" id="2.60.40.420:FF:000071">
    <property type="entry name" value="Conidial pigment biosynthesis oxidase Abr1/brown 1"/>
    <property type="match status" value="1"/>
</dbReference>
<evidence type="ECO:0000256" key="1">
    <source>
        <dbReference type="ARBA" id="ARBA00010609"/>
    </source>
</evidence>
<proteinExistence type="inferred from homology"/>
<evidence type="ECO:0000259" key="10">
    <source>
        <dbReference type="Pfam" id="PF07731"/>
    </source>
</evidence>
<feature type="region of interest" description="Disordered" evidence="7">
    <location>
        <begin position="550"/>
        <end position="580"/>
    </location>
</feature>
<evidence type="ECO:0000256" key="8">
    <source>
        <dbReference type="SAM" id="SignalP"/>
    </source>
</evidence>
<dbReference type="GO" id="GO:0005507">
    <property type="term" value="F:copper ion binding"/>
    <property type="evidence" value="ECO:0007669"/>
    <property type="project" value="InterPro"/>
</dbReference>
<evidence type="ECO:0000259" key="9">
    <source>
        <dbReference type="Pfam" id="PF00394"/>
    </source>
</evidence>
<dbReference type="Proteomes" id="UP000184073">
    <property type="component" value="Unassembled WGS sequence"/>
</dbReference>
<dbReference type="Pfam" id="PF07732">
    <property type="entry name" value="Cu-oxidase_3"/>
    <property type="match status" value="1"/>
</dbReference>
<dbReference type="InterPro" id="IPR011706">
    <property type="entry name" value="Cu-oxidase_C"/>
</dbReference>
<dbReference type="PANTHER" id="PTHR11709:SF361">
    <property type="entry name" value="IRON TRANSPORT MULTICOPPER OXIDASE FET3"/>
    <property type="match status" value="1"/>
</dbReference>
<dbReference type="InterPro" id="IPR001117">
    <property type="entry name" value="Cu-oxidase_2nd"/>
</dbReference>
<dbReference type="GO" id="GO:0004322">
    <property type="term" value="F:ferroxidase activity"/>
    <property type="evidence" value="ECO:0007669"/>
    <property type="project" value="TreeGrafter"/>
</dbReference>
<keyword evidence="3 8" id="KW-0732">Signal</keyword>
<protein>
    <recommendedName>
        <fullName evidence="14">Multicopper oxidase</fullName>
    </recommendedName>
</protein>
<feature type="domain" description="Plastocyanin-like" evidence="11">
    <location>
        <begin position="27"/>
        <end position="141"/>
    </location>
</feature>
<keyword evidence="13" id="KW-1185">Reference proteome</keyword>
<evidence type="ECO:0000313" key="13">
    <source>
        <dbReference type="Proteomes" id="UP000184073"/>
    </source>
</evidence>
<keyword evidence="5" id="KW-0186">Copper</keyword>
<dbReference type="GO" id="GO:0010106">
    <property type="term" value="P:cellular response to iron ion starvation"/>
    <property type="evidence" value="ECO:0007669"/>
    <property type="project" value="TreeGrafter"/>
</dbReference>
<evidence type="ECO:0000256" key="7">
    <source>
        <dbReference type="SAM" id="MobiDB-lite"/>
    </source>
</evidence>
<dbReference type="OrthoDB" id="2121828at2759"/>
<dbReference type="AlphaFoldDB" id="A0A1L9PK32"/>
<feature type="domain" description="Plastocyanin-like" evidence="10">
    <location>
        <begin position="368"/>
        <end position="507"/>
    </location>
</feature>
<gene>
    <name evidence="12" type="ORF">ASPVEDRAFT_28479</name>
</gene>
<evidence type="ECO:0000256" key="2">
    <source>
        <dbReference type="ARBA" id="ARBA00022723"/>
    </source>
</evidence>
<dbReference type="VEuPathDB" id="FungiDB:ASPVEDRAFT_28479"/>
<dbReference type="EMBL" id="KV878128">
    <property type="protein sequence ID" value="OJJ01843.1"/>
    <property type="molecule type" value="Genomic_DNA"/>
</dbReference>
<feature type="signal peptide" evidence="8">
    <location>
        <begin position="1"/>
        <end position="18"/>
    </location>
</feature>
<dbReference type="InterPro" id="IPR011707">
    <property type="entry name" value="Cu-oxidase-like_N"/>
</dbReference>
<comment type="similarity">
    <text evidence="1">Belongs to the multicopper oxidase family.</text>
</comment>
<organism evidence="12 13">
    <name type="scientific">Aspergillus versicolor CBS 583.65</name>
    <dbReference type="NCBI Taxonomy" id="1036611"/>
    <lineage>
        <taxon>Eukaryota</taxon>
        <taxon>Fungi</taxon>
        <taxon>Dikarya</taxon>
        <taxon>Ascomycota</taxon>
        <taxon>Pezizomycotina</taxon>
        <taxon>Eurotiomycetes</taxon>
        <taxon>Eurotiomycetidae</taxon>
        <taxon>Eurotiales</taxon>
        <taxon>Aspergillaceae</taxon>
        <taxon>Aspergillus</taxon>
        <taxon>Aspergillus subgen. Nidulantes</taxon>
    </lineage>
</organism>
<dbReference type="STRING" id="1036611.A0A1L9PK32"/>
<evidence type="ECO:0008006" key="14">
    <source>
        <dbReference type="Google" id="ProtNLM"/>
    </source>
</evidence>
<evidence type="ECO:0000259" key="11">
    <source>
        <dbReference type="Pfam" id="PF07732"/>
    </source>
</evidence>
<dbReference type="GO" id="GO:0033215">
    <property type="term" value="P:reductive iron assimilation"/>
    <property type="evidence" value="ECO:0007669"/>
    <property type="project" value="TreeGrafter"/>
</dbReference>
<evidence type="ECO:0000256" key="3">
    <source>
        <dbReference type="ARBA" id="ARBA00022729"/>
    </source>
</evidence>
<reference evidence="13" key="1">
    <citation type="journal article" date="2017" name="Genome Biol.">
        <title>Comparative genomics reveals high biological diversity and specific adaptations in the industrially and medically important fungal genus Aspergillus.</title>
        <authorList>
            <person name="de Vries R.P."/>
            <person name="Riley R."/>
            <person name="Wiebenga A."/>
            <person name="Aguilar-Osorio G."/>
            <person name="Amillis S."/>
            <person name="Uchima C.A."/>
            <person name="Anderluh G."/>
            <person name="Asadollahi M."/>
            <person name="Askin M."/>
            <person name="Barry K."/>
            <person name="Battaglia E."/>
            <person name="Bayram O."/>
            <person name="Benocci T."/>
            <person name="Braus-Stromeyer S.A."/>
            <person name="Caldana C."/>
            <person name="Canovas D."/>
            <person name="Cerqueira G.C."/>
            <person name="Chen F."/>
            <person name="Chen W."/>
            <person name="Choi C."/>
            <person name="Clum A."/>
            <person name="Dos Santos R.A."/>
            <person name="Damasio A.R."/>
            <person name="Diallinas G."/>
            <person name="Emri T."/>
            <person name="Fekete E."/>
            <person name="Flipphi M."/>
            <person name="Freyberg S."/>
            <person name="Gallo A."/>
            <person name="Gournas C."/>
            <person name="Habgood R."/>
            <person name="Hainaut M."/>
            <person name="Harispe M.L."/>
            <person name="Henrissat B."/>
            <person name="Hilden K.S."/>
            <person name="Hope R."/>
            <person name="Hossain A."/>
            <person name="Karabika E."/>
            <person name="Karaffa L."/>
            <person name="Karanyi Z."/>
            <person name="Krasevec N."/>
            <person name="Kuo A."/>
            <person name="Kusch H."/>
            <person name="LaButti K."/>
            <person name="Lagendijk E.L."/>
            <person name="Lapidus A."/>
            <person name="Levasseur A."/>
            <person name="Lindquist E."/>
            <person name="Lipzen A."/>
            <person name="Logrieco A.F."/>
            <person name="MacCabe A."/>
            <person name="Maekelae M.R."/>
            <person name="Malavazi I."/>
            <person name="Melin P."/>
            <person name="Meyer V."/>
            <person name="Mielnichuk N."/>
            <person name="Miskei M."/>
            <person name="Molnar A.P."/>
            <person name="Mule G."/>
            <person name="Ngan C.Y."/>
            <person name="Orejas M."/>
            <person name="Orosz E."/>
            <person name="Ouedraogo J.P."/>
            <person name="Overkamp K.M."/>
            <person name="Park H.-S."/>
            <person name="Perrone G."/>
            <person name="Piumi F."/>
            <person name="Punt P.J."/>
            <person name="Ram A.F."/>
            <person name="Ramon A."/>
            <person name="Rauscher S."/>
            <person name="Record E."/>
            <person name="Riano-Pachon D.M."/>
            <person name="Robert V."/>
            <person name="Roehrig J."/>
            <person name="Ruller R."/>
            <person name="Salamov A."/>
            <person name="Salih N.S."/>
            <person name="Samson R.A."/>
            <person name="Sandor E."/>
            <person name="Sanguinetti M."/>
            <person name="Schuetze T."/>
            <person name="Sepcic K."/>
            <person name="Shelest E."/>
            <person name="Sherlock G."/>
            <person name="Sophianopoulou V."/>
            <person name="Squina F.M."/>
            <person name="Sun H."/>
            <person name="Susca A."/>
            <person name="Todd R.B."/>
            <person name="Tsang A."/>
            <person name="Unkles S.E."/>
            <person name="van de Wiele N."/>
            <person name="van Rossen-Uffink D."/>
            <person name="Oliveira J.V."/>
            <person name="Vesth T.C."/>
            <person name="Visser J."/>
            <person name="Yu J.-H."/>
            <person name="Zhou M."/>
            <person name="Andersen M.R."/>
            <person name="Archer D.B."/>
            <person name="Baker S.E."/>
            <person name="Benoit I."/>
            <person name="Brakhage A.A."/>
            <person name="Braus G.H."/>
            <person name="Fischer R."/>
            <person name="Frisvad J.C."/>
            <person name="Goldman G.H."/>
            <person name="Houbraken J."/>
            <person name="Oakley B."/>
            <person name="Pocsi I."/>
            <person name="Scazzocchio C."/>
            <person name="Seiboth B."/>
            <person name="vanKuyk P.A."/>
            <person name="Wortman J."/>
            <person name="Dyer P.S."/>
            <person name="Grigoriev I.V."/>
        </authorList>
    </citation>
    <scope>NUCLEOTIDE SEQUENCE [LARGE SCALE GENOMIC DNA]</scope>
    <source>
        <strain evidence="13">CBS 583.65</strain>
    </source>
</reference>
<dbReference type="GO" id="GO:0033573">
    <property type="term" value="C:high-affinity iron permease complex"/>
    <property type="evidence" value="ECO:0007669"/>
    <property type="project" value="TreeGrafter"/>
</dbReference>
<dbReference type="FunFam" id="2.60.40.420:FF:000022">
    <property type="entry name" value="FET5p Multicopper oxidase"/>
    <property type="match status" value="1"/>
</dbReference>
<dbReference type="InterPro" id="IPR033138">
    <property type="entry name" value="Cu_oxidase_CS"/>
</dbReference>
<dbReference type="GeneID" id="63725628"/>
<evidence type="ECO:0000313" key="12">
    <source>
        <dbReference type="EMBL" id="OJJ01843.1"/>
    </source>
</evidence>
<dbReference type="Gene3D" id="2.60.40.420">
    <property type="entry name" value="Cupredoxins - blue copper proteins"/>
    <property type="match status" value="3"/>
</dbReference>
<feature type="domain" description="Plastocyanin-like" evidence="9">
    <location>
        <begin position="149"/>
        <end position="306"/>
    </location>
</feature>
<dbReference type="PROSITE" id="PS00080">
    <property type="entry name" value="MULTICOPPER_OXIDASE2"/>
    <property type="match status" value="1"/>
</dbReference>
<keyword evidence="4" id="KW-0560">Oxidoreductase</keyword>
<dbReference type="InterPro" id="IPR008972">
    <property type="entry name" value="Cupredoxin"/>
</dbReference>
<dbReference type="Pfam" id="PF00394">
    <property type="entry name" value="Cu-oxidase"/>
    <property type="match status" value="1"/>
</dbReference>
<dbReference type="InterPro" id="IPR045087">
    <property type="entry name" value="Cu-oxidase_fam"/>
</dbReference>
<dbReference type="InterPro" id="IPR044130">
    <property type="entry name" value="CuRO_2_Fet3-like"/>
</dbReference>
<dbReference type="CDD" id="cd13877">
    <property type="entry name" value="CuRO_2_Fet3p_like"/>
    <property type="match status" value="1"/>
</dbReference>
<keyword evidence="2" id="KW-0479">Metal-binding</keyword>
<keyword evidence="6" id="KW-0325">Glycoprotein</keyword>
<sequence length="580" mass="65568">MSKLVLLALPWLTLLSWAEDVHLEWDITWVWAAPDGFARPLIGINGEWPCPQVDVNLGDRVIVDVYNDLGNQTTGIHWHGFHQYMTGMMDGSSEVTQCPIPPGEKMRYEFMANQTGTYWYHSHNMGQYPDGLRGAFIVNEPSPPFEYDEELTITLSDLYHEQMPTLLNQYLSLENQANGGLEPLPDSALINDSTNTTIHVEPNKTYLIHIVCVGNFPGHTWFFDEHEMTVVEVDGIFTDPYPALDKRLRITTGQRMSVLIQTKNDTSRNYAMWNTMDMNMMFFYANRTIPEGFNPNVTAWLVYNESAPLPPPPIVHDLDANKDFVDDVLFVPADHEKILEPVDRQIIINTTSKAINGVARWTVNNETYIPPTVPSLYTALSIDEEYISDPTVYGQVNPFIVEYGEVVEIVINNDHNNLHPWHLHGHQFQVIQRSAVDGGLFNGYFQNISSTPVKRDTIMVQNHGHAVIRFRADNPDKFPIPRVWLLHCHIEWHVEAGLTATIIEAPKQLREMSLPVDHLKICGSYGSPSSGNAAGNEGLDLTGLNTEVTPGSSGAMYDEDHAEKKYRPWATGHTRDSFGQ</sequence>
<evidence type="ECO:0000256" key="4">
    <source>
        <dbReference type="ARBA" id="ARBA00023002"/>
    </source>
</evidence>
<dbReference type="SUPFAM" id="SSF49503">
    <property type="entry name" value="Cupredoxins"/>
    <property type="match status" value="3"/>
</dbReference>
<evidence type="ECO:0000256" key="6">
    <source>
        <dbReference type="ARBA" id="ARBA00023180"/>
    </source>
</evidence>
<name>A0A1L9PK32_ASPVE</name>
<feature type="chain" id="PRO_5012589417" description="Multicopper oxidase" evidence="8">
    <location>
        <begin position="19"/>
        <end position="580"/>
    </location>
</feature>
<evidence type="ECO:0000256" key="5">
    <source>
        <dbReference type="ARBA" id="ARBA00023008"/>
    </source>
</evidence>
<dbReference type="InterPro" id="IPR002355">
    <property type="entry name" value="Cu_oxidase_Cu_BS"/>
</dbReference>
<dbReference type="Pfam" id="PF07731">
    <property type="entry name" value="Cu-oxidase_2"/>
    <property type="match status" value="1"/>
</dbReference>